<feature type="compositionally biased region" description="Basic and acidic residues" evidence="2">
    <location>
        <begin position="81"/>
        <end position="90"/>
    </location>
</feature>
<feature type="compositionally biased region" description="Polar residues" evidence="2">
    <location>
        <begin position="251"/>
        <end position="268"/>
    </location>
</feature>
<keyword evidence="1" id="KW-0862">Zinc</keyword>
<dbReference type="Gene3D" id="1.10.8.10">
    <property type="entry name" value="DNA helicase RuvA subunit, C-terminal domain"/>
    <property type="match status" value="1"/>
</dbReference>
<name>A0A8K0T9X8_9PEZI</name>
<feature type="domain" description="UBA" evidence="3">
    <location>
        <begin position="170"/>
        <end position="211"/>
    </location>
</feature>
<dbReference type="PROSITE" id="PS50115">
    <property type="entry name" value="ARFGAP"/>
    <property type="match status" value="1"/>
</dbReference>
<reference evidence="5" key="1">
    <citation type="journal article" date="2021" name="Nat. Commun.">
        <title>Genetic determinants of endophytism in the Arabidopsis root mycobiome.</title>
        <authorList>
            <person name="Mesny F."/>
            <person name="Miyauchi S."/>
            <person name="Thiergart T."/>
            <person name="Pickel B."/>
            <person name="Atanasova L."/>
            <person name="Karlsson M."/>
            <person name="Huettel B."/>
            <person name="Barry K.W."/>
            <person name="Haridas S."/>
            <person name="Chen C."/>
            <person name="Bauer D."/>
            <person name="Andreopoulos W."/>
            <person name="Pangilinan J."/>
            <person name="LaButti K."/>
            <person name="Riley R."/>
            <person name="Lipzen A."/>
            <person name="Clum A."/>
            <person name="Drula E."/>
            <person name="Henrissat B."/>
            <person name="Kohler A."/>
            <person name="Grigoriev I.V."/>
            <person name="Martin F.M."/>
            <person name="Hacquard S."/>
        </authorList>
    </citation>
    <scope>NUCLEOTIDE SEQUENCE</scope>
    <source>
        <strain evidence="5">MPI-CAGE-AT-0016</strain>
    </source>
</reference>
<evidence type="ECO:0000256" key="2">
    <source>
        <dbReference type="SAM" id="MobiDB-lite"/>
    </source>
</evidence>
<keyword evidence="1" id="KW-0479">Metal-binding</keyword>
<evidence type="ECO:0000313" key="6">
    <source>
        <dbReference type="Proteomes" id="UP000813385"/>
    </source>
</evidence>
<feature type="region of interest" description="Disordered" evidence="2">
    <location>
        <begin position="70"/>
        <end position="174"/>
    </location>
</feature>
<feature type="compositionally biased region" description="Low complexity" evidence="2">
    <location>
        <begin position="386"/>
        <end position="397"/>
    </location>
</feature>
<feature type="compositionally biased region" description="Low complexity" evidence="2">
    <location>
        <begin position="639"/>
        <end position="658"/>
    </location>
</feature>
<feature type="region of interest" description="Disordered" evidence="2">
    <location>
        <begin position="215"/>
        <end position="307"/>
    </location>
</feature>
<evidence type="ECO:0000259" key="3">
    <source>
        <dbReference type="PROSITE" id="PS50030"/>
    </source>
</evidence>
<dbReference type="PANTHER" id="PTHR45705">
    <property type="entry name" value="FI20236P1"/>
    <property type="match status" value="1"/>
</dbReference>
<feature type="compositionally biased region" description="Polar residues" evidence="2">
    <location>
        <begin position="610"/>
        <end position="628"/>
    </location>
</feature>
<gene>
    <name evidence="5" type="ORF">B0T11DRAFT_283442</name>
</gene>
<dbReference type="Pfam" id="PF01412">
    <property type="entry name" value="ArfGap"/>
    <property type="match status" value="1"/>
</dbReference>
<dbReference type="InterPro" id="IPR038508">
    <property type="entry name" value="ArfGAP_dom_sf"/>
</dbReference>
<dbReference type="EMBL" id="JAGPXD010000004">
    <property type="protein sequence ID" value="KAH7357970.1"/>
    <property type="molecule type" value="Genomic_DNA"/>
</dbReference>
<evidence type="ECO:0000256" key="1">
    <source>
        <dbReference type="PROSITE-ProRule" id="PRU00288"/>
    </source>
</evidence>
<feature type="region of interest" description="Disordered" evidence="2">
    <location>
        <begin position="377"/>
        <end position="442"/>
    </location>
</feature>
<dbReference type="Gene3D" id="1.10.220.150">
    <property type="entry name" value="Arf GTPase activating protein"/>
    <property type="match status" value="1"/>
</dbReference>
<feature type="compositionally biased region" description="Low complexity" evidence="2">
    <location>
        <begin position="552"/>
        <end position="566"/>
    </location>
</feature>
<dbReference type="InterPro" id="IPR051718">
    <property type="entry name" value="ARF_GTPase-activating"/>
</dbReference>
<organism evidence="5 6">
    <name type="scientific">Plectosphaerella cucumerina</name>
    <dbReference type="NCBI Taxonomy" id="40658"/>
    <lineage>
        <taxon>Eukaryota</taxon>
        <taxon>Fungi</taxon>
        <taxon>Dikarya</taxon>
        <taxon>Ascomycota</taxon>
        <taxon>Pezizomycotina</taxon>
        <taxon>Sordariomycetes</taxon>
        <taxon>Hypocreomycetidae</taxon>
        <taxon>Glomerellales</taxon>
        <taxon>Plectosphaerellaceae</taxon>
        <taxon>Plectosphaerella</taxon>
    </lineage>
</organism>
<dbReference type="GO" id="GO:0005737">
    <property type="term" value="C:cytoplasm"/>
    <property type="evidence" value="ECO:0007669"/>
    <property type="project" value="TreeGrafter"/>
</dbReference>
<dbReference type="InterPro" id="IPR015940">
    <property type="entry name" value="UBA"/>
</dbReference>
<dbReference type="InterPro" id="IPR037278">
    <property type="entry name" value="ARFGAP/RecO"/>
</dbReference>
<feature type="region of interest" description="Disordered" evidence="2">
    <location>
        <begin position="454"/>
        <end position="568"/>
    </location>
</feature>
<feature type="region of interest" description="Disordered" evidence="2">
    <location>
        <begin position="589"/>
        <end position="692"/>
    </location>
</feature>
<accession>A0A8K0T9X8</accession>
<evidence type="ECO:0000313" key="5">
    <source>
        <dbReference type="EMBL" id="KAH7357970.1"/>
    </source>
</evidence>
<feature type="compositionally biased region" description="Low complexity" evidence="2">
    <location>
        <begin position="290"/>
        <end position="305"/>
    </location>
</feature>
<dbReference type="PROSITE" id="PS50030">
    <property type="entry name" value="UBA"/>
    <property type="match status" value="1"/>
</dbReference>
<dbReference type="SUPFAM" id="SSF46934">
    <property type="entry name" value="UBA-like"/>
    <property type="match status" value="1"/>
</dbReference>
<feature type="compositionally biased region" description="Polar residues" evidence="2">
    <location>
        <begin position="407"/>
        <end position="420"/>
    </location>
</feature>
<dbReference type="AlphaFoldDB" id="A0A8K0T9X8"/>
<feature type="compositionally biased region" description="Low complexity" evidence="2">
    <location>
        <begin position="472"/>
        <end position="509"/>
    </location>
</feature>
<comment type="caution">
    <text evidence="5">The sequence shown here is derived from an EMBL/GenBank/DDBJ whole genome shotgun (WGS) entry which is preliminary data.</text>
</comment>
<feature type="compositionally biased region" description="Polar residues" evidence="2">
    <location>
        <begin position="510"/>
        <end position="551"/>
    </location>
</feature>
<dbReference type="SMART" id="SM00105">
    <property type="entry name" value="ArfGap"/>
    <property type="match status" value="1"/>
</dbReference>
<feature type="compositionally biased region" description="Low complexity" evidence="2">
    <location>
        <begin position="589"/>
        <end position="605"/>
    </location>
</feature>
<dbReference type="Proteomes" id="UP000813385">
    <property type="component" value="Unassembled WGS sequence"/>
</dbReference>
<dbReference type="GO" id="GO:0005096">
    <property type="term" value="F:GTPase activator activity"/>
    <property type="evidence" value="ECO:0007669"/>
    <property type="project" value="InterPro"/>
</dbReference>
<sequence length="692" mass="75819">MRCASIHRKLGTHISKVKSLSMDGWSNEQVENMKKVGNVTSNKIYNPENKKPPVPVDADEADGAMERFIRAKYTTSPTPPAKDRTTRALDEGTPPPLPPKTPSKFSFRSASSILPLGSRSRKAARSSAASPQDFHHNSGHAQRSPSPDEHLRNKPSKVFGASVQYDSTGDDTERKLTTLRDMGFGDVHRNLTVLKGVNGSLERAIETLVRLGEGDRSTLSATSAPAARHPLRASRSLTPVAPNTAPLPQHPTFQQEQPNTPSTVSSNPFDLLPPAQPQTAQSTGTLQNKNPYYPSPVSNNPYGSPLQQNDIAQAFNNLSLAPPQPLFPNHTGGIPSTQPGANQQQAYLLQQQQQQQMLLQQQQQQQHQQMSQNYAPMTFNSNMTYPQPSQQGLQPQQTGMNPFLASPQPQQPLAVNTMTGSPGGMGASNPFARSPTRIQSPPLGQISEQVQTNFYNSPQPLSPSAGNPFFAQQQQQQQPAQQLHQTQTWPMQQQQQPQQQQSLNPYQTQNTPQAQNSYQAQNPYQNQSPYQTQNPYLTQQTQPQSAYQSHNPFQSQQAPQQQQYHPPRADKASIMALYGQAPPVAALAPEQPQQQPGSPQNQTAQPAIGAQSQQPQRSASTPLLSGSKNPFMLNGGGAPTQAPAEQPQPQAQQQQQQQKSHASRESMAFNDMGWTNGRHSPDAFASLSSRHM</sequence>
<dbReference type="CDD" id="cd08204">
    <property type="entry name" value="ArfGap"/>
    <property type="match status" value="1"/>
</dbReference>
<keyword evidence="1" id="KW-0863">Zinc-finger</keyword>
<feature type="domain" description="Arf-GAP" evidence="4">
    <location>
        <begin position="1"/>
        <end position="73"/>
    </location>
</feature>
<feature type="compositionally biased region" description="Polar residues" evidence="2">
    <location>
        <begin position="454"/>
        <end position="465"/>
    </location>
</feature>
<evidence type="ECO:0000259" key="4">
    <source>
        <dbReference type="PROSITE" id="PS50115"/>
    </source>
</evidence>
<protein>
    <submittedName>
        <fullName evidence="5">GTPase activating protein for Arf-domain-containing protein</fullName>
    </submittedName>
</protein>
<dbReference type="OrthoDB" id="10266696at2759"/>
<feature type="region of interest" description="Disordered" evidence="2">
    <location>
        <begin position="319"/>
        <end position="343"/>
    </location>
</feature>
<dbReference type="InterPro" id="IPR001164">
    <property type="entry name" value="ArfGAP_dom"/>
</dbReference>
<dbReference type="GO" id="GO:0008270">
    <property type="term" value="F:zinc ion binding"/>
    <property type="evidence" value="ECO:0007669"/>
    <property type="project" value="UniProtKB-KW"/>
</dbReference>
<proteinExistence type="predicted"/>
<dbReference type="SUPFAM" id="SSF57863">
    <property type="entry name" value="ArfGap/RecO-like zinc finger"/>
    <property type="match status" value="1"/>
</dbReference>
<dbReference type="PANTHER" id="PTHR45705:SF7">
    <property type="entry name" value="ACTIVATING PROTEIN FOR ARF, PUTATIVE (AFU_ORTHOLOGUE AFUA_4G09120)-RELATED"/>
    <property type="match status" value="1"/>
</dbReference>
<dbReference type="InterPro" id="IPR009060">
    <property type="entry name" value="UBA-like_sf"/>
</dbReference>
<feature type="compositionally biased region" description="Polar residues" evidence="2">
    <location>
        <begin position="277"/>
        <end position="289"/>
    </location>
</feature>
<keyword evidence="6" id="KW-1185">Reference proteome</keyword>